<dbReference type="Proteomes" id="UP001054846">
    <property type="component" value="Chromosome"/>
</dbReference>
<proteinExistence type="predicted"/>
<accession>A0ABY3PMC7</accession>
<dbReference type="EMBL" id="CP063845">
    <property type="protein sequence ID" value="UFP94759.1"/>
    <property type="molecule type" value="Genomic_DNA"/>
</dbReference>
<dbReference type="InterPro" id="IPR011990">
    <property type="entry name" value="TPR-like_helical_dom_sf"/>
</dbReference>
<name>A0ABY3PMC7_9CYAN</name>
<evidence type="ECO:0000313" key="1">
    <source>
        <dbReference type="EMBL" id="UFP94759.1"/>
    </source>
</evidence>
<gene>
    <name evidence="1" type="ORF">ISF26_00440</name>
</gene>
<protein>
    <submittedName>
        <fullName evidence="1">DUF2753 family protein</fullName>
    </submittedName>
</protein>
<dbReference type="RefSeq" id="WP_230841818.1">
    <property type="nucleotide sequence ID" value="NZ_CP063845.1"/>
</dbReference>
<dbReference type="Gene3D" id="1.25.40.10">
    <property type="entry name" value="Tetratricopeptide repeat domain"/>
    <property type="match status" value="1"/>
</dbReference>
<organism evidence="1 2">
    <name type="scientific">Gloeobacter morelensis MG652769</name>
    <dbReference type="NCBI Taxonomy" id="2781736"/>
    <lineage>
        <taxon>Bacteria</taxon>
        <taxon>Bacillati</taxon>
        <taxon>Cyanobacteriota</taxon>
        <taxon>Cyanophyceae</taxon>
        <taxon>Gloeobacterales</taxon>
        <taxon>Gloeobacteraceae</taxon>
        <taxon>Gloeobacter</taxon>
        <taxon>Gloeobacter morelensis</taxon>
    </lineage>
</organism>
<keyword evidence="2" id="KW-1185">Reference proteome</keyword>
<reference evidence="1 2" key="1">
    <citation type="journal article" date="2021" name="Genome Biol. Evol.">
        <title>Complete Genome Sequencing of a Novel Gloeobacter Species from a Waterfall Cave in Mexico.</title>
        <authorList>
            <person name="Saw J.H."/>
            <person name="Cardona T."/>
            <person name="Montejano G."/>
        </authorList>
    </citation>
    <scope>NUCLEOTIDE SEQUENCE [LARGE SCALE GENOMIC DNA]</scope>
    <source>
        <strain evidence="1">MG652769</strain>
    </source>
</reference>
<sequence length="156" mass="17189">MNPSNPPPPDPAWKACTCRANHWLQQGSHQQAEAEYRQALALAETLLQTARVQLDNAHAIHVYAISCHNLATVYTRLECDFLAEGALLAAHGAAVGTLDDIGLPHAFRWEALCALRANMFQLIDFYRGRGRKADRDAIVERSTASAVQFLSTLQPP</sequence>
<evidence type="ECO:0000313" key="2">
    <source>
        <dbReference type="Proteomes" id="UP001054846"/>
    </source>
</evidence>